<reference evidence="3" key="1">
    <citation type="submission" date="2019-03" db="EMBL/GenBank/DDBJ databases">
        <authorList>
            <person name="Mank J."/>
            <person name="Almeida P."/>
        </authorList>
    </citation>
    <scope>NUCLEOTIDE SEQUENCE</scope>
    <source>
        <strain evidence="3">78183</strain>
    </source>
</reference>
<accession>A0A6N2KJD6</accession>
<evidence type="ECO:0000313" key="3">
    <source>
        <dbReference type="EMBL" id="VFU28249.1"/>
    </source>
</evidence>
<dbReference type="AlphaFoldDB" id="A0A6N2KJD6"/>
<protein>
    <recommendedName>
        <fullName evidence="4">Phospholipase D</fullName>
    </recommendedName>
</protein>
<evidence type="ECO:0000256" key="2">
    <source>
        <dbReference type="ARBA" id="ARBA00023098"/>
    </source>
</evidence>
<dbReference type="PANTHER" id="PTHR18896">
    <property type="entry name" value="PHOSPHOLIPASE D"/>
    <property type="match status" value="1"/>
</dbReference>
<dbReference type="PANTHER" id="PTHR18896:SF60">
    <property type="entry name" value="PHOSPHOLIPASE D"/>
    <property type="match status" value="1"/>
</dbReference>
<evidence type="ECO:0008006" key="4">
    <source>
        <dbReference type="Google" id="ProtNLM"/>
    </source>
</evidence>
<dbReference type="GO" id="GO:0009395">
    <property type="term" value="P:phospholipid catabolic process"/>
    <property type="evidence" value="ECO:0007669"/>
    <property type="project" value="TreeGrafter"/>
</dbReference>
<organism evidence="3">
    <name type="scientific">Salix viminalis</name>
    <name type="common">Common osier</name>
    <name type="synonym">Basket willow</name>
    <dbReference type="NCBI Taxonomy" id="40686"/>
    <lineage>
        <taxon>Eukaryota</taxon>
        <taxon>Viridiplantae</taxon>
        <taxon>Streptophyta</taxon>
        <taxon>Embryophyta</taxon>
        <taxon>Tracheophyta</taxon>
        <taxon>Spermatophyta</taxon>
        <taxon>Magnoliopsida</taxon>
        <taxon>eudicotyledons</taxon>
        <taxon>Gunneridae</taxon>
        <taxon>Pentapetalae</taxon>
        <taxon>rosids</taxon>
        <taxon>fabids</taxon>
        <taxon>Malpighiales</taxon>
        <taxon>Salicaceae</taxon>
        <taxon>Saliceae</taxon>
        <taxon>Salix</taxon>
    </lineage>
</organism>
<proteinExistence type="predicted"/>
<keyword evidence="1" id="KW-0677">Repeat</keyword>
<dbReference type="GO" id="GO:0005886">
    <property type="term" value="C:plasma membrane"/>
    <property type="evidence" value="ECO:0007669"/>
    <property type="project" value="TreeGrafter"/>
</dbReference>
<keyword evidence="2" id="KW-0443">Lipid metabolism</keyword>
<evidence type="ECO:0000256" key="1">
    <source>
        <dbReference type="ARBA" id="ARBA00022737"/>
    </source>
</evidence>
<name>A0A6N2KJD6_SALVM</name>
<gene>
    <name evidence="3" type="ORF">SVIM_LOCUS92878</name>
</gene>
<sequence>MQPESGSSVGRVMPSTEAFRMLLSIPLDVDDEYITIGSANINQRSTDASRDTEIEMEAYHQAACISRC</sequence>
<dbReference type="EMBL" id="CAADRP010000446">
    <property type="protein sequence ID" value="VFU28249.1"/>
    <property type="molecule type" value="Genomic_DNA"/>
</dbReference>
<dbReference type="InterPro" id="IPR015679">
    <property type="entry name" value="PLipase_D_fam"/>
</dbReference>
<dbReference type="GO" id="GO:0004630">
    <property type="term" value="F:phospholipase D activity"/>
    <property type="evidence" value="ECO:0007669"/>
    <property type="project" value="TreeGrafter"/>
</dbReference>